<sequence>MKVLIVTFWDHINFANSKFTVFDEKGEITSVTYEGINETFAEADFLKENKVDVKISAFLPTTLSYILNDPPPDYTQLVSVLESEVKNTVPKVDYIHILPSEGEFKNHFHKERLGNFHFFFYNKLYEDLVKETPDVILLDLSRAFSYFQAYATSATQLAVENYVITTNKRDTLLIEFTNVNNILTPLFIKDFKKIDFYNYLTKNIKLSTAKGFSTQGKSELYGIGKSLELGFPLALFYLLKNVEKLISPEEFEKMILNSIKVNKSEKYEVIADFEAHVTAPYYFIGYHFVNQYRKLAEEEVTIDLLEKFYELFNEPQRNLISREIQILKDLSKIPKEEGEYLLDYLIKLGNTRLIDWLKGEINEEEREECEINEKEMYSHAGLGRKFTKIEVKEGKIVVKYTESCLDEILSWVKNIGKE</sequence>
<name>A0AAT9GT57_9CREN</name>
<feature type="domain" description="CRISPR system endoribonuclease Csx1-like HEPN" evidence="1">
    <location>
        <begin position="316"/>
        <end position="401"/>
    </location>
</feature>
<proteinExistence type="predicted"/>
<accession>A0AAT9GT57</accession>
<dbReference type="Pfam" id="PF22230">
    <property type="entry name" value="Csx1_CARF"/>
    <property type="match status" value="1"/>
</dbReference>
<feature type="domain" description="CRISPR system endoribonuclease Csx1 CARF" evidence="2">
    <location>
        <begin position="41"/>
        <end position="174"/>
    </location>
</feature>
<dbReference type="InterPro" id="IPR027419">
    <property type="entry name" value="CRISPR-assoc_Csx1_C"/>
</dbReference>
<evidence type="ECO:0000259" key="2">
    <source>
        <dbReference type="Pfam" id="PF22230"/>
    </source>
</evidence>
<dbReference type="GeneID" id="92354882"/>
<dbReference type="InterPro" id="IPR053857">
    <property type="entry name" value="Csx1_CARF"/>
</dbReference>
<dbReference type="Gene3D" id="3.40.50.10640">
    <property type="entry name" value="SSO1389-like"/>
    <property type="match status" value="1"/>
</dbReference>
<dbReference type="SUPFAM" id="SSF160980">
    <property type="entry name" value="SSO1389-like"/>
    <property type="match status" value="1"/>
</dbReference>
<reference evidence="3" key="1">
    <citation type="submission" date="2024-03" db="EMBL/GenBank/DDBJ databases">
        <title>Complete genome sequence of Sulfurisphaera javensis strain KD-1.</title>
        <authorList>
            <person name="Sakai H."/>
            <person name="Nur N."/>
            <person name="Suwanto A."/>
            <person name="Kurosawa N."/>
        </authorList>
    </citation>
    <scope>NUCLEOTIDE SEQUENCE</scope>
    <source>
        <strain evidence="3">KD-1</strain>
    </source>
</reference>
<dbReference type="Pfam" id="PF09455">
    <property type="entry name" value="Csx1_HEPN"/>
    <property type="match status" value="1"/>
</dbReference>
<dbReference type="InterPro" id="IPR019016">
    <property type="entry name" value="Csx1-like_HEPN"/>
</dbReference>
<dbReference type="AlphaFoldDB" id="A0AAT9GT57"/>
<protein>
    <recommendedName>
        <fullName evidence="4">CRISPR-associated protein</fullName>
    </recommendedName>
</protein>
<dbReference type="KEGG" id="sjv:SJAV_19320"/>
<dbReference type="RefSeq" id="WP_369609537.1">
    <property type="nucleotide sequence ID" value="NZ_AP031322.1"/>
</dbReference>
<dbReference type="Gene3D" id="1.10.3740.10">
    <property type="entry name" value="SSO1389-like domains"/>
    <property type="match status" value="1"/>
</dbReference>
<organism evidence="3">
    <name type="scientific">Sulfurisphaera javensis</name>
    <dbReference type="NCBI Taxonomy" id="2049879"/>
    <lineage>
        <taxon>Archaea</taxon>
        <taxon>Thermoproteota</taxon>
        <taxon>Thermoprotei</taxon>
        <taxon>Sulfolobales</taxon>
        <taxon>Sulfolobaceae</taxon>
        <taxon>Sulfurisphaera</taxon>
    </lineage>
</organism>
<evidence type="ECO:0000259" key="1">
    <source>
        <dbReference type="Pfam" id="PF09455"/>
    </source>
</evidence>
<evidence type="ECO:0000313" key="3">
    <source>
        <dbReference type="EMBL" id="BFH73988.1"/>
    </source>
</evidence>
<evidence type="ECO:0008006" key="4">
    <source>
        <dbReference type="Google" id="ProtNLM"/>
    </source>
</evidence>
<dbReference type="EMBL" id="AP031322">
    <property type="protein sequence ID" value="BFH73988.1"/>
    <property type="molecule type" value="Genomic_DNA"/>
</dbReference>
<gene>
    <name evidence="3" type="ORF">SJAV_19320</name>
</gene>